<evidence type="ECO:0000256" key="5">
    <source>
        <dbReference type="PROSITE-ProRule" id="PRU00169"/>
    </source>
</evidence>
<dbReference type="InterPro" id="IPR011006">
    <property type="entry name" value="CheY-like_superfamily"/>
</dbReference>
<dbReference type="InterPro" id="IPR011009">
    <property type="entry name" value="Kinase-like_dom_sf"/>
</dbReference>
<keyword evidence="2 6" id="KW-0547">Nucleotide-binding</keyword>
<dbReference type="RefSeq" id="WP_145417305.1">
    <property type="nucleotide sequence ID" value="NZ_CP036526.1"/>
</dbReference>
<dbReference type="PROSITE" id="PS00107">
    <property type="entry name" value="PROTEIN_KINASE_ATP"/>
    <property type="match status" value="1"/>
</dbReference>
<gene>
    <name evidence="9" type="primary">prkC_15</name>
    <name evidence="9" type="ORF">K239x_16580</name>
</gene>
<dbReference type="AlphaFoldDB" id="A0A517NRF0"/>
<evidence type="ECO:0000313" key="9">
    <source>
        <dbReference type="EMBL" id="QDT09708.1"/>
    </source>
</evidence>
<name>A0A517NRF0_9BACT</name>
<keyword evidence="1 9" id="KW-0808">Transferase</keyword>
<dbReference type="GO" id="GO:0004674">
    <property type="term" value="F:protein serine/threonine kinase activity"/>
    <property type="evidence" value="ECO:0007669"/>
    <property type="project" value="UniProtKB-EC"/>
</dbReference>
<dbReference type="EMBL" id="CP036526">
    <property type="protein sequence ID" value="QDT09708.1"/>
    <property type="molecule type" value="Genomic_DNA"/>
</dbReference>
<dbReference type="InterPro" id="IPR017441">
    <property type="entry name" value="Protein_kinase_ATP_BS"/>
</dbReference>
<evidence type="ECO:0000256" key="1">
    <source>
        <dbReference type="ARBA" id="ARBA00022679"/>
    </source>
</evidence>
<dbReference type="InterPro" id="IPR001789">
    <property type="entry name" value="Sig_transdc_resp-reg_receiver"/>
</dbReference>
<dbReference type="Proteomes" id="UP000319817">
    <property type="component" value="Chromosome"/>
</dbReference>
<dbReference type="OrthoDB" id="6111975at2"/>
<evidence type="ECO:0000256" key="4">
    <source>
        <dbReference type="ARBA" id="ARBA00022840"/>
    </source>
</evidence>
<dbReference type="PROSITE" id="PS50110">
    <property type="entry name" value="RESPONSE_REGULATORY"/>
    <property type="match status" value="1"/>
</dbReference>
<reference evidence="9 10" key="1">
    <citation type="submission" date="2019-02" db="EMBL/GenBank/DDBJ databases">
        <title>Deep-cultivation of Planctomycetes and their phenomic and genomic characterization uncovers novel biology.</title>
        <authorList>
            <person name="Wiegand S."/>
            <person name="Jogler M."/>
            <person name="Boedeker C."/>
            <person name="Pinto D."/>
            <person name="Vollmers J."/>
            <person name="Rivas-Marin E."/>
            <person name="Kohn T."/>
            <person name="Peeters S.H."/>
            <person name="Heuer A."/>
            <person name="Rast P."/>
            <person name="Oberbeckmann S."/>
            <person name="Bunk B."/>
            <person name="Jeske O."/>
            <person name="Meyerdierks A."/>
            <person name="Storesund J.E."/>
            <person name="Kallscheuer N."/>
            <person name="Luecker S."/>
            <person name="Lage O.M."/>
            <person name="Pohl T."/>
            <person name="Merkel B.J."/>
            <person name="Hornburger P."/>
            <person name="Mueller R.-W."/>
            <person name="Bruemmer F."/>
            <person name="Labrenz M."/>
            <person name="Spormann A.M."/>
            <person name="Op den Camp H."/>
            <person name="Overmann J."/>
            <person name="Amann R."/>
            <person name="Jetten M.S.M."/>
            <person name="Mascher T."/>
            <person name="Medema M.H."/>
            <person name="Devos D.P."/>
            <person name="Kaster A.-K."/>
            <person name="Ovreas L."/>
            <person name="Rohde M."/>
            <person name="Galperin M.Y."/>
            <person name="Jogler C."/>
        </authorList>
    </citation>
    <scope>NUCLEOTIDE SEQUENCE [LARGE SCALE GENOMIC DNA]</scope>
    <source>
        <strain evidence="9 10">K23_9</strain>
    </source>
</reference>
<dbReference type="CDD" id="cd17574">
    <property type="entry name" value="REC_OmpR"/>
    <property type="match status" value="1"/>
</dbReference>
<dbReference type="Pfam" id="PF00069">
    <property type="entry name" value="Pkinase"/>
    <property type="match status" value="1"/>
</dbReference>
<keyword evidence="5" id="KW-0597">Phosphoprotein</keyword>
<dbReference type="InterPro" id="IPR008271">
    <property type="entry name" value="Ser/Thr_kinase_AS"/>
</dbReference>
<proteinExistence type="predicted"/>
<accession>A0A517NRF0</accession>
<dbReference type="Gene3D" id="1.10.510.10">
    <property type="entry name" value="Transferase(Phosphotransferase) domain 1"/>
    <property type="match status" value="1"/>
</dbReference>
<keyword evidence="10" id="KW-1185">Reference proteome</keyword>
<evidence type="ECO:0000256" key="3">
    <source>
        <dbReference type="ARBA" id="ARBA00022777"/>
    </source>
</evidence>
<evidence type="ECO:0000259" key="8">
    <source>
        <dbReference type="PROSITE" id="PS50110"/>
    </source>
</evidence>
<feature type="binding site" evidence="6">
    <location>
        <position position="167"/>
    </location>
    <ligand>
        <name>ATP</name>
        <dbReference type="ChEBI" id="CHEBI:30616"/>
    </ligand>
</feature>
<dbReference type="SUPFAM" id="SSF52172">
    <property type="entry name" value="CheY-like"/>
    <property type="match status" value="1"/>
</dbReference>
<keyword evidence="4 6" id="KW-0067">ATP-binding</keyword>
<evidence type="ECO:0000313" key="10">
    <source>
        <dbReference type="Proteomes" id="UP000319817"/>
    </source>
</evidence>
<sequence>MKVLIADDNPMWTKLLAKTVERYDFESVTVDNGRDALRELNDEDPPRIVFLDWQMPDIDGLSLCRKIKQSDKRPFTYVVILTSRDAEQDMIAGLEAGADDYLTKPVESVVIRSRLFAAKRIIEAIPPAEWSKPQVPGYEVHRVVGKGAFATVWEATQLETQRVVAMKLIRVDLATEQVFSRFAREIEVMKRMDHPNVAHVYDAEINSKLGYIAMDMVKGVTLQTHIRKNKPSPLELIKLAASVCDGLQHAHDHGVVHRDLKPSNIMVDNENQPKILDFGLCKSMFGATSPEDSAESVDGLLIGSPLFMAPEQAKGKNDEVNPRSDIYSLGVTIYMTLLRRHPVVVSTDDRSAAIKEAASGSVERPTKLNPNFSKTLEKILLKSLAHDPDDRYASAADFADDLRAFASNRENKAAEANTPL</sequence>
<dbReference type="CDD" id="cd14014">
    <property type="entry name" value="STKc_PknB_like"/>
    <property type="match status" value="1"/>
</dbReference>
<dbReference type="PROSITE" id="PS50011">
    <property type="entry name" value="PROTEIN_KINASE_DOM"/>
    <property type="match status" value="1"/>
</dbReference>
<dbReference type="SMART" id="SM00220">
    <property type="entry name" value="S_TKc"/>
    <property type="match status" value="1"/>
</dbReference>
<dbReference type="InterPro" id="IPR000719">
    <property type="entry name" value="Prot_kinase_dom"/>
</dbReference>
<evidence type="ECO:0000256" key="6">
    <source>
        <dbReference type="PROSITE-ProRule" id="PRU10141"/>
    </source>
</evidence>
<dbReference type="PANTHER" id="PTHR43289">
    <property type="entry name" value="MITOGEN-ACTIVATED PROTEIN KINASE KINASE KINASE 20-RELATED"/>
    <property type="match status" value="1"/>
</dbReference>
<dbReference type="Pfam" id="PF00072">
    <property type="entry name" value="Response_reg"/>
    <property type="match status" value="1"/>
</dbReference>
<keyword evidence="3 9" id="KW-0418">Kinase</keyword>
<dbReference type="GO" id="GO:0005524">
    <property type="term" value="F:ATP binding"/>
    <property type="evidence" value="ECO:0007669"/>
    <property type="project" value="UniProtKB-UniRule"/>
</dbReference>
<dbReference type="PROSITE" id="PS00108">
    <property type="entry name" value="PROTEIN_KINASE_ST"/>
    <property type="match status" value="1"/>
</dbReference>
<feature type="domain" description="Protein kinase" evidence="7">
    <location>
        <begin position="138"/>
        <end position="406"/>
    </location>
</feature>
<dbReference type="SMART" id="SM00448">
    <property type="entry name" value="REC"/>
    <property type="match status" value="1"/>
</dbReference>
<dbReference type="PANTHER" id="PTHR43289:SF30">
    <property type="entry name" value="NON-SPECIFIC SERINE_THREONINE PROTEIN KINASE"/>
    <property type="match status" value="1"/>
</dbReference>
<evidence type="ECO:0000256" key="2">
    <source>
        <dbReference type="ARBA" id="ARBA00022741"/>
    </source>
</evidence>
<dbReference type="Gene3D" id="3.40.50.2300">
    <property type="match status" value="1"/>
</dbReference>
<feature type="modified residue" description="4-aspartylphosphate" evidence="5">
    <location>
        <position position="52"/>
    </location>
</feature>
<protein>
    <submittedName>
        <fullName evidence="9">Serine/threonine-protein kinase PrkC</fullName>
        <ecNumber evidence="9">2.7.11.1</ecNumber>
    </submittedName>
</protein>
<feature type="domain" description="Response regulatory" evidence="8">
    <location>
        <begin position="2"/>
        <end position="119"/>
    </location>
</feature>
<evidence type="ECO:0000259" key="7">
    <source>
        <dbReference type="PROSITE" id="PS50011"/>
    </source>
</evidence>
<organism evidence="9 10">
    <name type="scientific">Stieleria marina</name>
    <dbReference type="NCBI Taxonomy" id="1930275"/>
    <lineage>
        <taxon>Bacteria</taxon>
        <taxon>Pseudomonadati</taxon>
        <taxon>Planctomycetota</taxon>
        <taxon>Planctomycetia</taxon>
        <taxon>Pirellulales</taxon>
        <taxon>Pirellulaceae</taxon>
        <taxon>Stieleria</taxon>
    </lineage>
</organism>
<dbReference type="GO" id="GO:0000160">
    <property type="term" value="P:phosphorelay signal transduction system"/>
    <property type="evidence" value="ECO:0007669"/>
    <property type="project" value="InterPro"/>
</dbReference>
<dbReference type="SUPFAM" id="SSF56112">
    <property type="entry name" value="Protein kinase-like (PK-like)"/>
    <property type="match status" value="1"/>
</dbReference>
<dbReference type="EC" id="2.7.11.1" evidence="9"/>
<dbReference type="Gene3D" id="3.30.200.20">
    <property type="entry name" value="Phosphorylase Kinase, domain 1"/>
    <property type="match status" value="1"/>
</dbReference>